<dbReference type="SUPFAM" id="SSF52467">
    <property type="entry name" value="DHS-like NAD/FAD-binding domain"/>
    <property type="match status" value="1"/>
</dbReference>
<reference evidence="1 2" key="1">
    <citation type="submission" date="2020-09" db="EMBL/GenBank/DDBJ databases">
        <title>Complete genome sequence of altererythrobacter flavus SS-21NJ, isolated from Dongying oil sludge in Shandong province.</title>
        <authorList>
            <person name="Sun S."/>
            <person name="Zhang Z."/>
        </authorList>
    </citation>
    <scope>NUCLEOTIDE SEQUENCE [LARGE SCALE GENOMIC DNA]</scope>
    <source>
        <strain evidence="1 2">SS-21NJ</strain>
    </source>
</reference>
<keyword evidence="2" id="KW-1185">Reference proteome</keyword>
<organism evidence="1 2">
    <name type="scientific">Tsuneonella flava</name>
    <dbReference type="NCBI Taxonomy" id="2055955"/>
    <lineage>
        <taxon>Bacteria</taxon>
        <taxon>Pseudomonadati</taxon>
        <taxon>Pseudomonadota</taxon>
        <taxon>Alphaproteobacteria</taxon>
        <taxon>Sphingomonadales</taxon>
        <taxon>Erythrobacteraceae</taxon>
        <taxon>Tsuneonella</taxon>
    </lineage>
</organism>
<evidence type="ECO:0000313" key="1">
    <source>
        <dbReference type="EMBL" id="QSB44355.1"/>
    </source>
</evidence>
<dbReference type="InterPro" id="IPR029035">
    <property type="entry name" value="DHS-like_NAD/FAD-binding_dom"/>
</dbReference>
<dbReference type="Proteomes" id="UP000663637">
    <property type="component" value="Chromosome"/>
</dbReference>
<dbReference type="Pfam" id="PF13289">
    <property type="entry name" value="SIR2_2"/>
    <property type="match status" value="1"/>
</dbReference>
<name>A0ABX7K805_9SPHN</name>
<gene>
    <name evidence="1" type="ORF">IDJ81_13720</name>
</gene>
<protein>
    <submittedName>
        <fullName evidence="1">SIR2 family protein</fullName>
    </submittedName>
</protein>
<dbReference type="EMBL" id="CP061510">
    <property type="protein sequence ID" value="QSB44355.1"/>
    <property type="molecule type" value="Genomic_DNA"/>
</dbReference>
<evidence type="ECO:0000313" key="2">
    <source>
        <dbReference type="Proteomes" id="UP000663637"/>
    </source>
</evidence>
<dbReference type="RefSeq" id="WP_205441733.1">
    <property type="nucleotide sequence ID" value="NZ_CP061510.1"/>
</dbReference>
<sequence>MVSKGFPEEGSPEEYTTYFELIFGDDKERQRRYVSAILADDKASLSLGHRVLAALICSKITKAVFTTNFDNIVERAVAEVGGQSLAPFHIEGAYAANEAINSEQYPVYCKLHGDFRYQSIKNLADDLREQNAELSKVNRPGIEPPRDFRRPVSSNYAAMGVSSSIA</sequence>
<accession>A0ABX7K805</accession>
<proteinExistence type="predicted"/>